<organism evidence="1 2">
    <name type="scientific">Sphaerodactylus townsendi</name>
    <dbReference type="NCBI Taxonomy" id="933632"/>
    <lineage>
        <taxon>Eukaryota</taxon>
        <taxon>Metazoa</taxon>
        <taxon>Chordata</taxon>
        <taxon>Craniata</taxon>
        <taxon>Vertebrata</taxon>
        <taxon>Euteleostomi</taxon>
        <taxon>Lepidosauria</taxon>
        <taxon>Squamata</taxon>
        <taxon>Bifurcata</taxon>
        <taxon>Gekkota</taxon>
        <taxon>Sphaerodactylidae</taxon>
        <taxon>Sphaerodactylus</taxon>
    </lineage>
</organism>
<dbReference type="EMBL" id="CM037619">
    <property type="protein sequence ID" value="KAH8008160.1"/>
    <property type="molecule type" value="Genomic_DNA"/>
</dbReference>
<accession>A0ACB8FT95</accession>
<keyword evidence="2" id="KW-1185">Reference proteome</keyword>
<gene>
    <name evidence="1" type="ORF">K3G42_028139</name>
</gene>
<protein>
    <submittedName>
        <fullName evidence="1">Uncharacterized protein</fullName>
    </submittedName>
</protein>
<proteinExistence type="predicted"/>
<name>A0ACB8FT95_9SAUR</name>
<reference evidence="1" key="1">
    <citation type="submission" date="2021-08" db="EMBL/GenBank/DDBJ databases">
        <title>The first chromosome-level gecko genome reveals the dynamic sex chromosomes of Neotropical dwarf geckos (Sphaerodactylidae: Sphaerodactylus).</title>
        <authorList>
            <person name="Pinto B.J."/>
            <person name="Keating S.E."/>
            <person name="Gamble T."/>
        </authorList>
    </citation>
    <scope>NUCLEOTIDE SEQUENCE</scope>
    <source>
        <strain evidence="1">TG3544</strain>
    </source>
</reference>
<evidence type="ECO:0000313" key="2">
    <source>
        <dbReference type="Proteomes" id="UP000827872"/>
    </source>
</evidence>
<evidence type="ECO:0000313" key="1">
    <source>
        <dbReference type="EMBL" id="KAH8008160.1"/>
    </source>
</evidence>
<comment type="caution">
    <text evidence="1">The sequence shown here is derived from an EMBL/GenBank/DDBJ whole genome shotgun (WGS) entry which is preliminary data.</text>
</comment>
<dbReference type="Proteomes" id="UP000827872">
    <property type="component" value="Linkage Group LG06"/>
</dbReference>
<sequence>MAGKKDNMEIVTSSLAVAELALVQAEKALLEESCHGKEPRGLLSGLRRRKRALSWRTPHVEPAIPTLPDGEGTSHGIHPSGSLTSRLSEQLSEQGQGQSVSTVILIISLV</sequence>